<dbReference type="PANTHER" id="PTHR42648:SF18">
    <property type="entry name" value="RETROTRANSPOSON, UNCLASSIFIED-LIKE PROTEIN"/>
    <property type="match status" value="1"/>
</dbReference>
<organism evidence="3 4">
    <name type="scientific">Tanacetum coccineum</name>
    <dbReference type="NCBI Taxonomy" id="301880"/>
    <lineage>
        <taxon>Eukaryota</taxon>
        <taxon>Viridiplantae</taxon>
        <taxon>Streptophyta</taxon>
        <taxon>Embryophyta</taxon>
        <taxon>Tracheophyta</taxon>
        <taxon>Spermatophyta</taxon>
        <taxon>Magnoliopsida</taxon>
        <taxon>eudicotyledons</taxon>
        <taxon>Gunneridae</taxon>
        <taxon>Pentapetalae</taxon>
        <taxon>asterids</taxon>
        <taxon>campanulids</taxon>
        <taxon>Asterales</taxon>
        <taxon>Asteraceae</taxon>
        <taxon>Asteroideae</taxon>
        <taxon>Anthemideae</taxon>
        <taxon>Anthemidinae</taxon>
        <taxon>Tanacetum</taxon>
    </lineage>
</organism>
<dbReference type="PANTHER" id="PTHR42648">
    <property type="entry name" value="TRANSPOSASE, PUTATIVE-RELATED"/>
    <property type="match status" value="1"/>
</dbReference>
<dbReference type="PROSITE" id="PS50994">
    <property type="entry name" value="INTEGRASE"/>
    <property type="match status" value="1"/>
</dbReference>
<accession>A0ABQ5D6A2</accession>
<dbReference type="Gene3D" id="3.30.70.270">
    <property type="match status" value="1"/>
</dbReference>
<reference evidence="3" key="2">
    <citation type="submission" date="2022-01" db="EMBL/GenBank/DDBJ databases">
        <authorList>
            <person name="Yamashiro T."/>
            <person name="Shiraishi A."/>
            <person name="Satake H."/>
            <person name="Nakayama K."/>
        </authorList>
    </citation>
    <scope>NUCLEOTIDE SEQUENCE</scope>
</reference>
<dbReference type="InterPro" id="IPR057670">
    <property type="entry name" value="SH3_retrovirus"/>
</dbReference>
<feature type="region of interest" description="Disordered" evidence="1">
    <location>
        <begin position="594"/>
        <end position="615"/>
    </location>
</feature>
<dbReference type="InterPro" id="IPR039537">
    <property type="entry name" value="Retrotran_Ty1/copia-like"/>
</dbReference>
<dbReference type="SUPFAM" id="SSF53098">
    <property type="entry name" value="Ribonuclease H-like"/>
    <property type="match status" value="2"/>
</dbReference>
<dbReference type="InterPro" id="IPR043502">
    <property type="entry name" value="DNA/RNA_pol_sf"/>
</dbReference>
<dbReference type="Pfam" id="PF25597">
    <property type="entry name" value="SH3_retrovirus"/>
    <property type="match status" value="1"/>
</dbReference>
<dbReference type="InterPro" id="IPR025724">
    <property type="entry name" value="GAG-pre-integrase_dom"/>
</dbReference>
<evidence type="ECO:0000313" key="3">
    <source>
        <dbReference type="EMBL" id="GJT34482.1"/>
    </source>
</evidence>
<feature type="domain" description="Integrase catalytic" evidence="2">
    <location>
        <begin position="946"/>
        <end position="1119"/>
    </location>
</feature>
<evidence type="ECO:0000259" key="2">
    <source>
        <dbReference type="PROSITE" id="PS50994"/>
    </source>
</evidence>
<gene>
    <name evidence="3" type="ORF">Tco_0924901</name>
</gene>
<feature type="region of interest" description="Disordered" evidence="1">
    <location>
        <begin position="524"/>
        <end position="546"/>
    </location>
</feature>
<dbReference type="Pfam" id="PF13976">
    <property type="entry name" value="gag_pre-integrs"/>
    <property type="match status" value="1"/>
</dbReference>
<dbReference type="InterPro" id="IPR043128">
    <property type="entry name" value="Rev_trsase/Diguanyl_cyclase"/>
</dbReference>
<dbReference type="InterPro" id="IPR036397">
    <property type="entry name" value="RNaseH_sf"/>
</dbReference>
<feature type="compositionally biased region" description="Polar residues" evidence="1">
    <location>
        <begin position="639"/>
        <end position="652"/>
    </location>
</feature>
<proteinExistence type="predicted"/>
<dbReference type="EMBL" id="BQNB010014968">
    <property type="protein sequence ID" value="GJT34482.1"/>
    <property type="molecule type" value="Genomic_DNA"/>
</dbReference>
<dbReference type="Gene3D" id="3.30.420.10">
    <property type="entry name" value="Ribonuclease H-like superfamily/Ribonuclease H"/>
    <property type="match status" value="2"/>
</dbReference>
<comment type="caution">
    <text evidence="3">The sequence shown here is derived from an EMBL/GenBank/DDBJ whole genome shotgun (WGS) entry which is preliminary data.</text>
</comment>
<dbReference type="SUPFAM" id="SSF56672">
    <property type="entry name" value="DNA/RNA polymerases"/>
    <property type="match status" value="1"/>
</dbReference>
<dbReference type="Proteomes" id="UP001151760">
    <property type="component" value="Unassembled WGS sequence"/>
</dbReference>
<name>A0ABQ5D6A2_9ASTR</name>
<keyword evidence="4" id="KW-1185">Reference proteome</keyword>
<protein>
    <submittedName>
        <fullName evidence="3">Retrovirus-related pol polyprotein from transposon TNT 1-94</fullName>
    </submittedName>
</protein>
<dbReference type="Gene3D" id="3.10.10.10">
    <property type="entry name" value="HIV Type 1 Reverse Transcriptase, subunit A, domain 1"/>
    <property type="match status" value="1"/>
</dbReference>
<dbReference type="InterPro" id="IPR001584">
    <property type="entry name" value="Integrase_cat-core"/>
</dbReference>
<evidence type="ECO:0000313" key="4">
    <source>
        <dbReference type="Proteomes" id="UP001151760"/>
    </source>
</evidence>
<sequence length="1190" mass="136478">MVSATAIATITDIDIRNTSRKQPQANFKTKEDLLTVATDWHTKSDHPLQVDFNDIRVRNMHKRFRFLGSIANGNSTPDFVPDCLIPLLRTLTPFEGSDFILKKSSSELFLILHNKLGIDEANVRKELKICEAKTDETSIDEPPEVELKDLPPHLEYAFLEGDNKLPVIIAKNLNWEKAALIKVLQSHKRAIAWKLSDIKGINPEFCTHKILMEEDYTPAVQHQRRVNPKIHDVIKKEVEKLLDAGLIYPISDSPWVSPVHFFGSSFSTCLTHLEKMLKRCEDTNLALNWEKSHFMVKEGIVLGHKISKSGIERPHGLQTSQQPYGKFRDKECQPIRKKILQRRKALFLGDPLSLLFKICADQVFNNRRCVFWQGSHDILMWLATMSHRWTSPRQEKISQRDKMPQNSIQVCEIFDVWGIDFMGPFPSSKGNKYILVAVDYLSKWVEANHPHNEARDLCAVISHREKRVEERGLWDDEFIRQDFRRLFYGRFSFYDPNADKIKEVKQFPLANALLLFEEMDIQPKGTKRKQKGKPNPSTERKRQNESLAMHKALEFEIERLLRAVVSLDIMSIVQNNSVVAYNDMQQKIERLQAQLGDPKGKSKDTPCVSDTLDPLPQKLENENVELEYQDPQKVDKTNDLSNPVTSNSVPTTKESKVVDNDKVITHTSLLKPEGHNLGAIQKNDRVPSVSKSSRIKNKEVEVEEHLRNLLLSKNKKHMSSECNNVKLAIQNDKSKIVKKPKKVGFTERLASPKPSKSSMCLRWSPTGRIFDLCGKLIRSSDSKCYPNMFVFLGTVRFGNDHVAVIMGFGDLQWGNILITRVYIVKGLGHNLFLVGQFCDSDLEVAFRRNTCFVKNLEGVDLLEGNRTTNLYTINLHDMASASPICLMARATSTKSWLWHRRLSHLNFDTINDLARNDLVTGLPKFKYHKEHLCPSCEKGKSKRASHPPKPVPNSKKRLHLIYMDLCGPMRIASINRKRYVLVIVDDYSRYTWVLFLRSKDEASEEIKTFLKKITVLLQAPVIIVRTKNGPEFKNEVLQEYFNSVGISHQTSFVRTPQQNGVVERRNCTLVEAARTMLIFSRAPLFLWAEAIATACYTQNCSIIHRRFDKTPYELINGRKLDISFLYVFGALCYPKNDREDIGKLGAKGDIGFFIGYSANSCAYRVYNRRTKKIIETMNVTFDELSAMVSE</sequence>
<feature type="region of interest" description="Disordered" evidence="1">
    <location>
        <begin position="629"/>
        <end position="655"/>
    </location>
</feature>
<evidence type="ECO:0000256" key="1">
    <source>
        <dbReference type="SAM" id="MobiDB-lite"/>
    </source>
</evidence>
<dbReference type="Pfam" id="PF00665">
    <property type="entry name" value="rve"/>
    <property type="match status" value="1"/>
</dbReference>
<dbReference type="InterPro" id="IPR012337">
    <property type="entry name" value="RNaseH-like_sf"/>
</dbReference>
<reference evidence="3" key="1">
    <citation type="journal article" date="2022" name="Int. J. Mol. Sci.">
        <title>Draft Genome of Tanacetum Coccineum: Genomic Comparison of Closely Related Tanacetum-Family Plants.</title>
        <authorList>
            <person name="Yamashiro T."/>
            <person name="Shiraishi A."/>
            <person name="Nakayama K."/>
            <person name="Satake H."/>
        </authorList>
    </citation>
    <scope>NUCLEOTIDE SEQUENCE</scope>
</reference>